<feature type="binding site" evidence="6">
    <location>
        <position position="50"/>
    </location>
    <ligand>
        <name>Zn(2+)</name>
        <dbReference type="ChEBI" id="CHEBI:29105"/>
    </ligand>
</feature>
<feature type="region of interest" description="Disordered" evidence="7">
    <location>
        <begin position="359"/>
        <end position="378"/>
    </location>
</feature>
<evidence type="ECO:0000256" key="5">
    <source>
        <dbReference type="PROSITE-ProRule" id="PRU00042"/>
    </source>
</evidence>
<evidence type="ECO:0000256" key="3">
    <source>
        <dbReference type="ARBA" id="ARBA00022771"/>
    </source>
</evidence>
<dbReference type="GO" id="GO:0045944">
    <property type="term" value="P:positive regulation of transcription by RNA polymerase II"/>
    <property type="evidence" value="ECO:0007669"/>
    <property type="project" value="TreeGrafter"/>
</dbReference>
<keyword evidence="2" id="KW-0677">Repeat</keyword>
<dbReference type="InterPro" id="IPR050688">
    <property type="entry name" value="Zinc_finger/UBP_domain"/>
</dbReference>
<evidence type="ECO:0000256" key="6">
    <source>
        <dbReference type="PROSITE-ProRule" id="PRU01263"/>
    </source>
</evidence>
<dbReference type="AlphaFoldDB" id="A0A482VTX6"/>
<dbReference type="PROSITE" id="PS50157">
    <property type="entry name" value="ZINC_FINGER_C2H2_2"/>
    <property type="match status" value="4"/>
</dbReference>
<dbReference type="InterPro" id="IPR012934">
    <property type="entry name" value="Znf_AD"/>
</dbReference>
<organism evidence="10 11">
    <name type="scientific">Asbolus verrucosus</name>
    <name type="common">Desert ironclad beetle</name>
    <dbReference type="NCBI Taxonomy" id="1661398"/>
    <lineage>
        <taxon>Eukaryota</taxon>
        <taxon>Metazoa</taxon>
        <taxon>Ecdysozoa</taxon>
        <taxon>Arthropoda</taxon>
        <taxon>Hexapoda</taxon>
        <taxon>Insecta</taxon>
        <taxon>Pterygota</taxon>
        <taxon>Neoptera</taxon>
        <taxon>Endopterygota</taxon>
        <taxon>Coleoptera</taxon>
        <taxon>Polyphaga</taxon>
        <taxon>Cucujiformia</taxon>
        <taxon>Tenebrionidae</taxon>
        <taxon>Pimeliinae</taxon>
        <taxon>Asbolus</taxon>
    </lineage>
</organism>
<evidence type="ECO:0000256" key="7">
    <source>
        <dbReference type="SAM" id="MobiDB-lite"/>
    </source>
</evidence>
<dbReference type="PANTHER" id="PTHR24403:SF107">
    <property type="entry name" value="ZINC FINGER PROTEIN 521"/>
    <property type="match status" value="1"/>
</dbReference>
<feature type="domain" description="C2H2-type" evidence="8">
    <location>
        <begin position="334"/>
        <end position="357"/>
    </location>
</feature>
<accession>A0A482VTX6</accession>
<feature type="domain" description="ZAD" evidence="9">
    <location>
        <begin position="7"/>
        <end position="77"/>
    </location>
</feature>
<feature type="binding site" evidence="6">
    <location>
        <position position="12"/>
    </location>
    <ligand>
        <name>Zn(2+)</name>
        <dbReference type="ChEBI" id="CHEBI:29105"/>
    </ligand>
</feature>
<dbReference type="STRING" id="1661398.A0A482VTX6"/>
<feature type="domain" description="C2H2-type" evidence="8">
    <location>
        <begin position="306"/>
        <end position="333"/>
    </location>
</feature>
<dbReference type="Pfam" id="PF07776">
    <property type="entry name" value="zf-AD"/>
    <property type="match status" value="1"/>
</dbReference>
<dbReference type="InterPro" id="IPR013087">
    <property type="entry name" value="Znf_C2H2_type"/>
</dbReference>
<evidence type="ECO:0000313" key="11">
    <source>
        <dbReference type="Proteomes" id="UP000292052"/>
    </source>
</evidence>
<feature type="domain" description="C2H2-type" evidence="8">
    <location>
        <begin position="248"/>
        <end position="276"/>
    </location>
</feature>
<dbReference type="PANTHER" id="PTHR24403">
    <property type="entry name" value="ZINC FINGER PROTEIN"/>
    <property type="match status" value="1"/>
</dbReference>
<reference evidence="10 11" key="1">
    <citation type="submission" date="2017-03" db="EMBL/GenBank/DDBJ databases">
        <title>Genome of the blue death feigning beetle - Asbolus verrucosus.</title>
        <authorList>
            <person name="Rider S.D."/>
        </authorList>
    </citation>
    <scope>NUCLEOTIDE SEQUENCE [LARGE SCALE GENOMIC DNA]</scope>
    <source>
        <strain evidence="10">Butters</strain>
        <tissue evidence="10">Head and leg muscle</tissue>
    </source>
</reference>
<gene>
    <name evidence="10" type="ORF">BDFB_001333</name>
</gene>
<evidence type="ECO:0000256" key="2">
    <source>
        <dbReference type="ARBA" id="ARBA00022737"/>
    </source>
</evidence>
<keyword evidence="4 6" id="KW-0862">Zinc</keyword>
<feature type="binding site" evidence="6">
    <location>
        <position position="9"/>
    </location>
    <ligand>
        <name>Zn(2+)</name>
        <dbReference type="ChEBI" id="CHEBI:29105"/>
    </ligand>
</feature>
<dbReference type="OrthoDB" id="6077919at2759"/>
<dbReference type="Gene3D" id="3.40.1800.20">
    <property type="match status" value="1"/>
</dbReference>
<evidence type="ECO:0000313" key="10">
    <source>
        <dbReference type="EMBL" id="RZC36180.1"/>
    </source>
</evidence>
<dbReference type="SUPFAM" id="SSF57716">
    <property type="entry name" value="Glucocorticoid receptor-like (DNA-binding domain)"/>
    <property type="match status" value="1"/>
</dbReference>
<name>A0A482VTX6_ASBVE</name>
<dbReference type="PROSITE" id="PS51915">
    <property type="entry name" value="ZAD"/>
    <property type="match status" value="1"/>
</dbReference>
<dbReference type="FunFam" id="3.30.160.60:FF:000110">
    <property type="entry name" value="Zinc finger protein-like"/>
    <property type="match status" value="1"/>
</dbReference>
<keyword evidence="11" id="KW-1185">Reference proteome</keyword>
<sequence length="378" mass="44340">MSETVLYQCRLCLKDSQFCYSLFDEDVIEIIESFTSIKIDEDDNLPSICCSQCLEDIYLVYKIRCRIIESDKILRERQIAQQMNPPLEEKPIKIETDEKLEEDDSNDAQNIPELVIIKDENESNLNSEDTNVEEIEITINPELNEVFKKQIEMKRKSAKEKPENNLECTDCNIRFNFRKYYLQHMKKHNIVSVCKICGRQVLSCNYRRHLEVHKSSPKVCELCGAIAKNAESLRGHMFYMHKSTAEQYKCKHCGKFYRYKYKYQLHVRKAHGGDKTHICEVCGKAFYTARDVNRHIQMTHMKLRPYICQYCNKGFSSSYARRTHVRQHTNEKPFKCEICAEGFRQRVSLKTHLKSKHGVTQITEHSIHSSAPPKAESV</sequence>
<dbReference type="Gene3D" id="3.30.160.60">
    <property type="entry name" value="Classic Zinc Finger"/>
    <property type="match status" value="4"/>
</dbReference>
<dbReference type="FunFam" id="3.30.160.60:FF:001049">
    <property type="entry name" value="zinc finger protein 319"/>
    <property type="match status" value="1"/>
</dbReference>
<feature type="binding site" evidence="6">
    <location>
        <position position="53"/>
    </location>
    <ligand>
        <name>Zn(2+)</name>
        <dbReference type="ChEBI" id="CHEBI:29105"/>
    </ligand>
</feature>
<dbReference type="SMART" id="SM00355">
    <property type="entry name" value="ZnF_C2H2"/>
    <property type="match status" value="7"/>
</dbReference>
<protein>
    <submittedName>
        <fullName evidence="10">Zinc finger protein 433</fullName>
    </submittedName>
</protein>
<evidence type="ECO:0000256" key="1">
    <source>
        <dbReference type="ARBA" id="ARBA00022723"/>
    </source>
</evidence>
<dbReference type="GO" id="GO:0005634">
    <property type="term" value="C:nucleus"/>
    <property type="evidence" value="ECO:0007669"/>
    <property type="project" value="InterPro"/>
</dbReference>
<dbReference type="Proteomes" id="UP000292052">
    <property type="component" value="Unassembled WGS sequence"/>
</dbReference>
<keyword evidence="3 5" id="KW-0863">Zinc-finger</keyword>
<dbReference type="SMART" id="SM00868">
    <property type="entry name" value="zf-AD"/>
    <property type="match status" value="1"/>
</dbReference>
<dbReference type="SUPFAM" id="SSF57667">
    <property type="entry name" value="beta-beta-alpha zinc fingers"/>
    <property type="match status" value="3"/>
</dbReference>
<dbReference type="PROSITE" id="PS00028">
    <property type="entry name" value="ZINC_FINGER_C2H2_1"/>
    <property type="match status" value="5"/>
</dbReference>
<keyword evidence="1 6" id="KW-0479">Metal-binding</keyword>
<feature type="domain" description="C2H2-type" evidence="8">
    <location>
        <begin position="277"/>
        <end position="305"/>
    </location>
</feature>
<comment type="caution">
    <text evidence="10">The sequence shown here is derived from an EMBL/GenBank/DDBJ whole genome shotgun (WGS) entry which is preliminary data.</text>
</comment>
<dbReference type="Pfam" id="PF00096">
    <property type="entry name" value="zf-C2H2"/>
    <property type="match status" value="4"/>
</dbReference>
<proteinExistence type="predicted"/>
<evidence type="ECO:0000259" key="8">
    <source>
        <dbReference type="PROSITE" id="PS50157"/>
    </source>
</evidence>
<dbReference type="InterPro" id="IPR036236">
    <property type="entry name" value="Znf_C2H2_sf"/>
</dbReference>
<evidence type="ECO:0000259" key="9">
    <source>
        <dbReference type="PROSITE" id="PS51915"/>
    </source>
</evidence>
<dbReference type="EMBL" id="QDEB01064450">
    <property type="protein sequence ID" value="RZC36180.1"/>
    <property type="molecule type" value="Genomic_DNA"/>
</dbReference>
<dbReference type="GO" id="GO:0008270">
    <property type="term" value="F:zinc ion binding"/>
    <property type="evidence" value="ECO:0007669"/>
    <property type="project" value="UniProtKB-UniRule"/>
</dbReference>
<evidence type="ECO:0000256" key="4">
    <source>
        <dbReference type="ARBA" id="ARBA00022833"/>
    </source>
</evidence>